<reference evidence="1 2" key="1">
    <citation type="submission" date="2019-09" db="EMBL/GenBank/DDBJ databases">
        <title>Genome sequence of Roseospira marina, one of the more divergent members of the non-sulfur purple photosynthetic bacterial family, the Rhodospirillaceae.</title>
        <authorList>
            <person name="Meyer T."/>
            <person name="Kyndt J."/>
        </authorList>
    </citation>
    <scope>NUCLEOTIDE SEQUENCE [LARGE SCALE GENOMIC DNA]</scope>
    <source>
        <strain evidence="1 2">DSM 15113</strain>
    </source>
</reference>
<comment type="caution">
    <text evidence="1">The sequence shown here is derived from an EMBL/GenBank/DDBJ whole genome shotgun (WGS) entry which is preliminary data.</text>
</comment>
<protein>
    <submittedName>
        <fullName evidence="1">ArsR family transcriptional regulator</fullName>
    </submittedName>
</protein>
<dbReference type="AlphaFoldDB" id="A0A5M6I6G2"/>
<name>A0A5M6I6G2_9PROT</name>
<organism evidence="1 2">
    <name type="scientific">Roseospira marina</name>
    <dbReference type="NCBI Taxonomy" id="140057"/>
    <lineage>
        <taxon>Bacteria</taxon>
        <taxon>Pseudomonadati</taxon>
        <taxon>Pseudomonadota</taxon>
        <taxon>Alphaproteobacteria</taxon>
        <taxon>Rhodospirillales</taxon>
        <taxon>Rhodospirillaceae</taxon>
        <taxon>Roseospira</taxon>
    </lineage>
</organism>
<accession>A0A5M6I6G2</accession>
<gene>
    <name evidence="1" type="ORF">F1188_19395</name>
</gene>
<dbReference type="OrthoDB" id="7855192at2"/>
<dbReference type="EMBL" id="VWPJ01000032">
    <property type="protein sequence ID" value="KAA5603762.1"/>
    <property type="molecule type" value="Genomic_DNA"/>
</dbReference>
<keyword evidence="2" id="KW-1185">Reference proteome</keyword>
<evidence type="ECO:0000313" key="1">
    <source>
        <dbReference type="EMBL" id="KAA5603762.1"/>
    </source>
</evidence>
<dbReference type="Proteomes" id="UP000324065">
    <property type="component" value="Unassembled WGS sequence"/>
</dbReference>
<sequence>MVSDLATLQREDRRLVILRTLAEDTDYSLNTSILQTVLTSYGHGVGRDVVDGDVQWLAEGGLVTVDQLAGGRVTVATLTGHGLDVSQGVARHPGVRRPRPGA</sequence>
<proteinExistence type="predicted"/>
<evidence type="ECO:0000313" key="2">
    <source>
        <dbReference type="Proteomes" id="UP000324065"/>
    </source>
</evidence>